<dbReference type="Gene3D" id="3.30.70.3030">
    <property type="match status" value="1"/>
</dbReference>
<evidence type="ECO:0000259" key="12">
    <source>
        <dbReference type="Pfam" id="PF17407"/>
    </source>
</evidence>
<dbReference type="GO" id="GO:0006364">
    <property type="term" value="P:rRNA processing"/>
    <property type="evidence" value="ECO:0007669"/>
    <property type="project" value="UniProtKB-KW"/>
</dbReference>
<evidence type="ECO:0000256" key="6">
    <source>
        <dbReference type="SAM" id="MobiDB-lite"/>
    </source>
</evidence>
<dbReference type="Pfam" id="PF03813">
    <property type="entry name" value="Nrap"/>
    <property type="match status" value="1"/>
</dbReference>
<dbReference type="InterPro" id="IPR035370">
    <property type="entry name" value="Nrap_D5"/>
</dbReference>
<dbReference type="PANTHER" id="PTHR17972:SF0">
    <property type="entry name" value="NUCLEOLAR PROTEIN 6"/>
    <property type="match status" value="1"/>
</dbReference>
<dbReference type="GO" id="GO:0003723">
    <property type="term" value="F:RNA binding"/>
    <property type="evidence" value="ECO:0007669"/>
    <property type="project" value="UniProtKB-KW"/>
</dbReference>
<keyword evidence="3 5" id="KW-0694">RNA-binding</keyword>
<dbReference type="Proteomes" id="UP000799770">
    <property type="component" value="Unassembled WGS sequence"/>
</dbReference>
<organism evidence="13 14">
    <name type="scientific">Lophiotrema nucula</name>
    <dbReference type="NCBI Taxonomy" id="690887"/>
    <lineage>
        <taxon>Eukaryota</taxon>
        <taxon>Fungi</taxon>
        <taxon>Dikarya</taxon>
        <taxon>Ascomycota</taxon>
        <taxon>Pezizomycotina</taxon>
        <taxon>Dothideomycetes</taxon>
        <taxon>Pleosporomycetidae</taxon>
        <taxon>Pleosporales</taxon>
        <taxon>Lophiotremataceae</taxon>
        <taxon>Lophiotrema</taxon>
    </lineage>
</organism>
<feature type="compositionally biased region" description="Basic residues" evidence="6">
    <location>
        <begin position="1"/>
        <end position="12"/>
    </location>
</feature>
<evidence type="ECO:0000256" key="1">
    <source>
        <dbReference type="ARBA" id="ARBA00004604"/>
    </source>
</evidence>
<dbReference type="InterPro" id="IPR035371">
    <property type="entry name" value="Nrap_D6"/>
</dbReference>
<evidence type="ECO:0000259" key="7">
    <source>
        <dbReference type="Pfam" id="PF03813"/>
    </source>
</evidence>
<keyword evidence="4 5" id="KW-0539">Nucleus</keyword>
<reference evidence="13" key="1">
    <citation type="journal article" date="2020" name="Stud. Mycol.">
        <title>101 Dothideomycetes genomes: a test case for predicting lifestyles and emergence of pathogens.</title>
        <authorList>
            <person name="Haridas S."/>
            <person name="Albert R."/>
            <person name="Binder M."/>
            <person name="Bloem J."/>
            <person name="Labutti K."/>
            <person name="Salamov A."/>
            <person name="Andreopoulos B."/>
            <person name="Baker S."/>
            <person name="Barry K."/>
            <person name="Bills G."/>
            <person name="Bluhm B."/>
            <person name="Cannon C."/>
            <person name="Castanera R."/>
            <person name="Culley D."/>
            <person name="Daum C."/>
            <person name="Ezra D."/>
            <person name="Gonzalez J."/>
            <person name="Henrissat B."/>
            <person name="Kuo A."/>
            <person name="Liang C."/>
            <person name="Lipzen A."/>
            <person name="Lutzoni F."/>
            <person name="Magnuson J."/>
            <person name="Mondo S."/>
            <person name="Nolan M."/>
            <person name="Ohm R."/>
            <person name="Pangilinan J."/>
            <person name="Park H.-J."/>
            <person name="Ramirez L."/>
            <person name="Alfaro M."/>
            <person name="Sun H."/>
            <person name="Tritt A."/>
            <person name="Yoshinaga Y."/>
            <person name="Zwiers L.-H."/>
            <person name="Turgeon B."/>
            <person name="Goodwin S."/>
            <person name="Spatafora J."/>
            <person name="Crous P."/>
            <person name="Grigoriev I."/>
        </authorList>
    </citation>
    <scope>NUCLEOTIDE SEQUENCE</scope>
    <source>
        <strain evidence="13">CBS 627.86</strain>
    </source>
</reference>
<dbReference type="Pfam" id="PF17406">
    <property type="entry name" value="Nrap_D5"/>
    <property type="match status" value="1"/>
</dbReference>
<dbReference type="GO" id="GO:0032545">
    <property type="term" value="C:CURI complex"/>
    <property type="evidence" value="ECO:0007669"/>
    <property type="project" value="TreeGrafter"/>
</dbReference>
<feature type="domain" description="Nrap protein" evidence="9">
    <location>
        <begin position="524"/>
        <end position="673"/>
    </location>
</feature>
<comment type="subcellular location">
    <subcellularLocation>
        <location evidence="1 5">Nucleus</location>
        <location evidence="1 5">Nucleolus</location>
    </subcellularLocation>
</comment>
<dbReference type="InterPro" id="IPR035082">
    <property type="entry name" value="Nrap_D1"/>
</dbReference>
<evidence type="ECO:0000313" key="14">
    <source>
        <dbReference type="Proteomes" id="UP000799770"/>
    </source>
</evidence>
<dbReference type="Pfam" id="PF17404">
    <property type="entry name" value="Nrap_D3"/>
    <property type="match status" value="1"/>
</dbReference>
<feature type="domain" description="Nrap protein" evidence="7">
    <location>
        <begin position="227"/>
        <end position="372"/>
    </location>
</feature>
<dbReference type="OrthoDB" id="10251401at2759"/>
<keyword evidence="5" id="KW-0687">Ribonucleoprotein</keyword>
<dbReference type="Pfam" id="PF17407">
    <property type="entry name" value="Nrap_D6"/>
    <property type="match status" value="1"/>
</dbReference>
<keyword evidence="5" id="KW-0698">rRNA processing</keyword>
<gene>
    <name evidence="13" type="ORF">BDV96DRAFT_536794</name>
</gene>
<evidence type="ECO:0000256" key="5">
    <source>
        <dbReference type="RuleBase" id="RU364032"/>
    </source>
</evidence>
<evidence type="ECO:0000259" key="9">
    <source>
        <dbReference type="Pfam" id="PF17404"/>
    </source>
</evidence>
<feature type="domain" description="Nrap protein" evidence="8">
    <location>
        <begin position="376"/>
        <end position="518"/>
    </location>
</feature>
<dbReference type="Pfam" id="PF17405">
    <property type="entry name" value="Nrap_D4"/>
    <property type="match status" value="1"/>
</dbReference>
<dbReference type="GO" id="GO:0006409">
    <property type="term" value="P:tRNA export from nucleus"/>
    <property type="evidence" value="ECO:0007669"/>
    <property type="project" value="TreeGrafter"/>
</dbReference>
<dbReference type="InterPro" id="IPR005554">
    <property type="entry name" value="NOL6/Upt22"/>
</dbReference>
<feature type="region of interest" description="Disordered" evidence="6">
    <location>
        <begin position="1"/>
        <end position="100"/>
    </location>
</feature>
<comment type="similarity">
    <text evidence="2 5">Belongs to the NRAP family.</text>
</comment>
<dbReference type="InterPro" id="IPR035369">
    <property type="entry name" value="Nrap_D4"/>
</dbReference>
<feature type="domain" description="Nrap protein" evidence="12">
    <location>
        <begin position="1076"/>
        <end position="1211"/>
    </location>
</feature>
<dbReference type="PANTHER" id="PTHR17972">
    <property type="entry name" value="NUCLEOLAR RNA-ASSOCIATED PROTEIN"/>
    <property type="match status" value="1"/>
</dbReference>
<dbReference type="GO" id="GO:0034456">
    <property type="term" value="C:UTP-C complex"/>
    <property type="evidence" value="ECO:0007669"/>
    <property type="project" value="TreeGrafter"/>
</dbReference>
<evidence type="ECO:0000313" key="13">
    <source>
        <dbReference type="EMBL" id="KAF2121843.1"/>
    </source>
</evidence>
<evidence type="ECO:0000256" key="3">
    <source>
        <dbReference type="ARBA" id="ARBA00022884"/>
    </source>
</evidence>
<accession>A0A6A5ZSI5</accession>
<evidence type="ECO:0000256" key="2">
    <source>
        <dbReference type="ARBA" id="ARBA00006674"/>
    </source>
</evidence>
<keyword evidence="5" id="KW-0690">Ribosome biogenesis</keyword>
<dbReference type="InterPro" id="IPR035368">
    <property type="entry name" value="Nrap_D3"/>
</dbReference>
<dbReference type="Gene3D" id="1.10.1410.10">
    <property type="match status" value="2"/>
</dbReference>
<evidence type="ECO:0000256" key="4">
    <source>
        <dbReference type="ARBA" id="ARBA00023242"/>
    </source>
</evidence>
<dbReference type="AlphaFoldDB" id="A0A6A5ZSI5"/>
<keyword evidence="14" id="KW-1185">Reference proteome</keyword>
<evidence type="ECO:0000259" key="8">
    <source>
        <dbReference type="Pfam" id="PF17403"/>
    </source>
</evidence>
<sequence length="1214" mass="134950">MTAPATKRRKLAHSNGSDHSEASFEDEISDDGNSGAVAYEGEEGVDNDDNSVDNVDELEYEGLEEDDSPQSEPGEELNDVSNPQGRSHKLATNGDTGHFKAPHRRKEMVAHQDGVYTAEVYKSNVFKLQVDELLQEVKPKYGKKEAPAENAMRTLKTSIEQLPSRPPQSIAIATKALKSEGITIPFPDPLPPKDAQYKLQYDRPALINATGSYPLKIATRADEGLAIDLVVTMPKPLFQEKDYLNHRYFYKRAYYLACIASGIAELKEHKFKLTFELLNGNHLLPILVVRSGRTGGPDDFTSSKCRINILLALPENYFATSKLLPTYSCIRPKSNDEGIETKPLKPTPFYNSSVQSDASITSYLKLLHSTSSRCDAYKDACVLGRIWLKQRGFGSSLRKGGFGNFEWAAVMASLLSPNQGAGAPALSPGFSSYQLFKATLQFLASHNLSKSPYKFQAHDVALPKGDGQPVFFDGPRNLNVLFKMTSWSWSKLQSEAKSTIEMLADPKFDQFESTFILKADAVKFRYDMSVAIPLSALDHYPDNESDNERLLKTISKLYSALCRALTDRISMISFTLPEQSSWSISSRPHPNDQERHVVVNLDTNPGTANRSVDHGPSAESKREAAAFRQFWGDKAELRRFKDGSILESVVWSLKDTSKSVLEQIVLFVLERHVSAQVAGQAEINVDSFAHLISSGRIQGASGVASFTARMNAFAALEQDVRNLEGMPLRIRHISAADPLLRYSAIDPGSAIDPNATQASLIVQFEGSARWPDDLCAIQRTKIAFLLKLSDLLSAEKSKYISRVGLENISQPSQNQGYLDIILSSGFSFRLRIHHDREATLLERQLMDKSLDGQSRESAAAALATYKRDYLHIPAHTRAIQTLCTRFPALSPSIRLTKRWFASHLLAAHFSPEFIELLVVRTFLQPYPWPVPSCASTGFLRTLAWIGRWDWRHTPLIVDFPSITDEAYGELEGAATKTLKTEDIDKIKTRLEAWRCIDPAMNRVVLFAATNLDPEGTTWTDRAKPERVVASRMTTLARAATQLVRTEEARLLSLVNDEGKDRKVAPLVSSSLFVPALGDFDIVIDVVSKYSKRGKKKSGPKYKNLQIQEGPENVQSVGFEPVQLFVEELQGIYGDGILWFYDPDTADTVCGLWNPSVTAQRAWKVKPGWNSTPVSAGKAEKESDEKTVDIQLNKGAVCSEVKRIGGDLVDRIQVK</sequence>
<feature type="domain" description="Nrap protein" evidence="10">
    <location>
        <begin position="688"/>
        <end position="884"/>
    </location>
</feature>
<dbReference type="Pfam" id="PF17403">
    <property type="entry name" value="Nrap_D2"/>
    <property type="match status" value="1"/>
</dbReference>
<evidence type="ECO:0000259" key="11">
    <source>
        <dbReference type="Pfam" id="PF17406"/>
    </source>
</evidence>
<protein>
    <recommendedName>
        <fullName evidence="5">U3 small nucleolar RNA-associated protein 22</fullName>
    </recommendedName>
</protein>
<feature type="domain" description="Nrap protein" evidence="11">
    <location>
        <begin position="886"/>
        <end position="1047"/>
    </location>
</feature>
<evidence type="ECO:0000259" key="10">
    <source>
        <dbReference type="Pfam" id="PF17405"/>
    </source>
</evidence>
<proteinExistence type="inferred from homology"/>
<name>A0A6A5ZSI5_9PLEO</name>
<dbReference type="InterPro" id="IPR035367">
    <property type="entry name" value="Nrap_D2"/>
</dbReference>
<dbReference type="EMBL" id="ML977311">
    <property type="protein sequence ID" value="KAF2121843.1"/>
    <property type="molecule type" value="Genomic_DNA"/>
</dbReference>
<dbReference type="GO" id="GO:0032040">
    <property type="term" value="C:small-subunit processome"/>
    <property type="evidence" value="ECO:0007669"/>
    <property type="project" value="TreeGrafter"/>
</dbReference>
<feature type="compositionally biased region" description="Acidic residues" evidence="6">
    <location>
        <begin position="40"/>
        <end position="78"/>
    </location>
</feature>